<organism evidence="2 3">
    <name type="scientific">Massilia eurypsychrophila</name>
    <dbReference type="NCBI Taxonomy" id="1485217"/>
    <lineage>
        <taxon>Bacteria</taxon>
        <taxon>Pseudomonadati</taxon>
        <taxon>Pseudomonadota</taxon>
        <taxon>Betaproteobacteria</taxon>
        <taxon>Burkholderiales</taxon>
        <taxon>Oxalobacteraceae</taxon>
        <taxon>Telluria group</taxon>
        <taxon>Massilia</taxon>
    </lineage>
</organism>
<dbReference type="PANTHER" id="PTHR39639">
    <property type="entry name" value="CHROMOSOME 16, WHOLE GENOME SHOTGUN SEQUENCE"/>
    <property type="match status" value="1"/>
</dbReference>
<dbReference type="Gene3D" id="1.10.30.50">
    <property type="match status" value="1"/>
</dbReference>
<sequence>MRIELIRVTVRQVAENYLDNDEDGVIGYDGKLNIRPKYQREFVYDAKQRDAVVETIRKGFPLNVMYWAVNEDGTYEVLDGQQRTISFCQYAAGHFSINIDGHPMAMHNLTHPEKEKILNYELMVYACEGNDQDKLDWFKTINIAGAELTAQELRNAVYAGPWLTHAKSIFSKTNGAAYGLSSKYVSGAPIRQELLEKALYWKSDGEIEHYMSVHQHDQNANELWNYFQNVVWWVQQTFTTYRKEMKGVEWGPLYDRFNDRQFNTDELEMRTSELMQDPDVTKHKGIYTYLLIGDERYLSIRQFDPRERRAAYERQNHKCAFGTRCHTPGNNTGQHVFEIDEMQGDHITPWSKGGKTIAENCQMLCIPCNRDKSGL</sequence>
<feature type="domain" description="HNH nuclease" evidence="1">
    <location>
        <begin position="306"/>
        <end position="370"/>
    </location>
</feature>
<dbReference type="GO" id="GO:0003676">
    <property type="term" value="F:nucleic acid binding"/>
    <property type="evidence" value="ECO:0007669"/>
    <property type="project" value="InterPro"/>
</dbReference>
<evidence type="ECO:0000313" key="2">
    <source>
        <dbReference type="EMBL" id="PIL44601.1"/>
    </source>
</evidence>
<dbReference type="SMART" id="SM00507">
    <property type="entry name" value="HNHc"/>
    <property type="match status" value="1"/>
</dbReference>
<accession>A0A2G8TEX2</accession>
<dbReference type="EMBL" id="PDOC01000006">
    <property type="protein sequence ID" value="PIL44601.1"/>
    <property type="molecule type" value="Genomic_DNA"/>
</dbReference>
<dbReference type="AlphaFoldDB" id="A0A2G8TEX2"/>
<dbReference type="CDD" id="cd00085">
    <property type="entry name" value="HNHc"/>
    <property type="match status" value="1"/>
</dbReference>
<gene>
    <name evidence="2" type="ORF">CR105_11790</name>
</gene>
<keyword evidence="2" id="KW-0255">Endonuclease</keyword>
<dbReference type="InterPro" id="IPR004919">
    <property type="entry name" value="GmrSD_N"/>
</dbReference>
<dbReference type="PANTHER" id="PTHR39639:SF1">
    <property type="entry name" value="DUF262 DOMAIN-CONTAINING PROTEIN"/>
    <property type="match status" value="1"/>
</dbReference>
<evidence type="ECO:0000259" key="1">
    <source>
        <dbReference type="SMART" id="SM00507"/>
    </source>
</evidence>
<dbReference type="InterPro" id="IPR002711">
    <property type="entry name" value="HNH"/>
</dbReference>
<dbReference type="GO" id="GO:0008270">
    <property type="term" value="F:zinc ion binding"/>
    <property type="evidence" value="ECO:0007669"/>
    <property type="project" value="InterPro"/>
</dbReference>
<name>A0A2G8TEX2_9BURK</name>
<dbReference type="Proteomes" id="UP000230390">
    <property type="component" value="Unassembled WGS sequence"/>
</dbReference>
<dbReference type="RefSeq" id="WP_099788663.1">
    <property type="nucleotide sequence ID" value="NZ_JBHLYV010000004.1"/>
</dbReference>
<dbReference type="OrthoDB" id="5292295at2"/>
<comment type="caution">
    <text evidence="2">The sequence shown here is derived from an EMBL/GenBank/DDBJ whole genome shotgun (WGS) entry which is preliminary data.</text>
</comment>
<dbReference type="InterPro" id="IPR003615">
    <property type="entry name" value="HNH_nuc"/>
</dbReference>
<dbReference type="GO" id="GO:0004519">
    <property type="term" value="F:endonuclease activity"/>
    <property type="evidence" value="ECO:0007669"/>
    <property type="project" value="UniProtKB-KW"/>
</dbReference>
<keyword evidence="3" id="KW-1185">Reference proteome</keyword>
<keyword evidence="2" id="KW-0540">Nuclease</keyword>
<reference evidence="2 3" key="1">
    <citation type="submission" date="2017-10" db="EMBL/GenBank/DDBJ databases">
        <title>Massilia psychrophilum sp. nov., a novel purple-pigmented bacterium isolated from Tianshan glacier, Xinjiang Municipality, China.</title>
        <authorList>
            <person name="Wang H."/>
        </authorList>
    </citation>
    <scope>NUCLEOTIDE SEQUENCE [LARGE SCALE GENOMIC DNA]</scope>
    <source>
        <strain evidence="2 3">JCM 30074</strain>
    </source>
</reference>
<protein>
    <submittedName>
        <fullName evidence="2">HNH endonuclease</fullName>
    </submittedName>
</protein>
<keyword evidence="2" id="KW-0378">Hydrolase</keyword>
<evidence type="ECO:0000313" key="3">
    <source>
        <dbReference type="Proteomes" id="UP000230390"/>
    </source>
</evidence>
<dbReference type="Pfam" id="PF01844">
    <property type="entry name" value="HNH"/>
    <property type="match status" value="1"/>
</dbReference>
<proteinExistence type="predicted"/>
<dbReference type="Pfam" id="PF03235">
    <property type="entry name" value="GmrSD_N"/>
    <property type="match status" value="1"/>
</dbReference>